<dbReference type="PANTHER" id="PTHR10343:SF81">
    <property type="entry name" value="CRUCIFORM DNA-RECOGNIZING PROTEIN 1-RELATED"/>
    <property type="match status" value="1"/>
</dbReference>
<dbReference type="Proteomes" id="UP000774326">
    <property type="component" value="Unassembled WGS sequence"/>
</dbReference>
<feature type="region of interest" description="Disordered" evidence="3">
    <location>
        <begin position="160"/>
        <end position="197"/>
    </location>
</feature>
<feature type="compositionally biased region" description="Low complexity" evidence="3">
    <location>
        <begin position="310"/>
        <end position="319"/>
    </location>
</feature>
<name>A0A9P8THP9_WICPI</name>
<dbReference type="Pfam" id="PF16561">
    <property type="entry name" value="AMPK1_CBM"/>
    <property type="match status" value="1"/>
</dbReference>
<sequence>MGPQDVIVTGTFDNWSGALPLVRTSSGAFELTLPLSLTQLENDQLVFKFIVDGQWVTSPDYKSIQDEHGNSNNILSVTELSSTQASTNQASAKIPEAGGLAVPLQKSSKGDFNTTVLPSEEGKQETLGEPGVFVPSNPHEIDAFNKVSNVDAKELNYKLNQKKKKEEEPKLNDENKAEDEFKPTVMPSTEGQQKTLGEPGVVIPKDAHSISAFNEISTVDPVELNAKLNSKTVKTEEPVKAPIIISAESEGEQIKIREVVKKNKVTGEETVIHREEVKDTEHGTNSTITSTEELPKTSDTNTETEEPIATTSSKVTSSTPVDKQGKRGFFKKFKSIIK</sequence>
<feature type="domain" description="AMP-activated protein kinase glycogen-binding" evidence="4">
    <location>
        <begin position="4"/>
        <end position="79"/>
    </location>
</feature>
<feature type="compositionally biased region" description="Basic and acidic residues" evidence="3">
    <location>
        <begin position="164"/>
        <end position="182"/>
    </location>
</feature>
<evidence type="ECO:0000313" key="6">
    <source>
        <dbReference type="Proteomes" id="UP000774326"/>
    </source>
</evidence>
<gene>
    <name evidence="5" type="ORF">WICPIJ_008474</name>
</gene>
<dbReference type="GO" id="GO:0031588">
    <property type="term" value="C:nucleotide-activated protein kinase complex"/>
    <property type="evidence" value="ECO:0007669"/>
    <property type="project" value="TreeGrafter"/>
</dbReference>
<feature type="compositionally biased region" description="Polar residues" evidence="3">
    <location>
        <begin position="283"/>
        <end position="301"/>
    </location>
</feature>
<accession>A0A9P8THP9</accession>
<dbReference type="InterPro" id="IPR032640">
    <property type="entry name" value="AMPK1_CBM"/>
</dbReference>
<proteinExistence type="inferred from homology"/>
<feature type="region of interest" description="Disordered" evidence="3">
    <location>
        <begin position="274"/>
        <end position="322"/>
    </location>
</feature>
<evidence type="ECO:0000256" key="1">
    <source>
        <dbReference type="ARBA" id="ARBA00022553"/>
    </source>
</evidence>
<organism evidence="5 6">
    <name type="scientific">Wickerhamomyces pijperi</name>
    <name type="common">Yeast</name>
    <name type="synonym">Pichia pijperi</name>
    <dbReference type="NCBI Taxonomy" id="599730"/>
    <lineage>
        <taxon>Eukaryota</taxon>
        <taxon>Fungi</taxon>
        <taxon>Dikarya</taxon>
        <taxon>Ascomycota</taxon>
        <taxon>Saccharomycotina</taxon>
        <taxon>Saccharomycetes</taxon>
        <taxon>Phaffomycetales</taxon>
        <taxon>Wickerhamomycetaceae</taxon>
        <taxon>Wickerhamomyces</taxon>
    </lineage>
</organism>
<protein>
    <recommendedName>
        <fullName evidence="4">AMP-activated protein kinase glycogen-binding domain-containing protein</fullName>
    </recommendedName>
</protein>
<comment type="caution">
    <text evidence="5">The sequence shown here is derived from an EMBL/GenBank/DDBJ whole genome shotgun (WGS) entry which is preliminary data.</text>
</comment>
<evidence type="ECO:0000259" key="4">
    <source>
        <dbReference type="Pfam" id="PF16561"/>
    </source>
</evidence>
<dbReference type="InterPro" id="IPR013783">
    <property type="entry name" value="Ig-like_fold"/>
</dbReference>
<dbReference type="GO" id="GO:0005634">
    <property type="term" value="C:nucleus"/>
    <property type="evidence" value="ECO:0007669"/>
    <property type="project" value="TreeGrafter"/>
</dbReference>
<dbReference type="GO" id="GO:0005737">
    <property type="term" value="C:cytoplasm"/>
    <property type="evidence" value="ECO:0007669"/>
    <property type="project" value="TreeGrafter"/>
</dbReference>
<dbReference type="GO" id="GO:0019901">
    <property type="term" value="F:protein kinase binding"/>
    <property type="evidence" value="ECO:0007669"/>
    <property type="project" value="TreeGrafter"/>
</dbReference>
<keyword evidence="1" id="KW-0597">Phosphoprotein</keyword>
<dbReference type="PANTHER" id="PTHR10343">
    <property type="entry name" value="5'-AMP-ACTIVATED PROTEIN KINASE , BETA SUBUNIT"/>
    <property type="match status" value="1"/>
</dbReference>
<dbReference type="GO" id="GO:0007165">
    <property type="term" value="P:signal transduction"/>
    <property type="evidence" value="ECO:0007669"/>
    <property type="project" value="TreeGrafter"/>
</dbReference>
<reference evidence="5" key="2">
    <citation type="submission" date="2021-01" db="EMBL/GenBank/DDBJ databases">
        <authorList>
            <person name="Schikora-Tamarit M.A."/>
        </authorList>
    </citation>
    <scope>NUCLEOTIDE SEQUENCE</scope>
    <source>
        <strain evidence="5">CBS2887</strain>
    </source>
</reference>
<dbReference type="EMBL" id="JAEUBG010004822">
    <property type="protein sequence ID" value="KAH3679998.1"/>
    <property type="molecule type" value="Genomic_DNA"/>
</dbReference>
<evidence type="ECO:0000256" key="2">
    <source>
        <dbReference type="ARBA" id="ARBA00038216"/>
    </source>
</evidence>
<dbReference type="SUPFAM" id="SSF81296">
    <property type="entry name" value="E set domains"/>
    <property type="match status" value="1"/>
</dbReference>
<dbReference type="OrthoDB" id="5976022at2759"/>
<dbReference type="InterPro" id="IPR050827">
    <property type="entry name" value="CRP1_MDG1_kinase"/>
</dbReference>
<reference evidence="5" key="1">
    <citation type="journal article" date="2021" name="Open Biol.">
        <title>Shared evolutionary footprints suggest mitochondrial oxidative damage underlies multiple complex I losses in fungi.</title>
        <authorList>
            <person name="Schikora-Tamarit M.A."/>
            <person name="Marcet-Houben M."/>
            <person name="Nosek J."/>
            <person name="Gabaldon T."/>
        </authorList>
    </citation>
    <scope>NUCLEOTIDE SEQUENCE</scope>
    <source>
        <strain evidence="5">CBS2887</strain>
    </source>
</reference>
<feature type="compositionally biased region" description="Polar residues" evidence="3">
    <location>
        <begin position="186"/>
        <end position="195"/>
    </location>
</feature>
<dbReference type="Gene3D" id="2.60.40.10">
    <property type="entry name" value="Immunoglobulins"/>
    <property type="match status" value="1"/>
</dbReference>
<evidence type="ECO:0000256" key="3">
    <source>
        <dbReference type="SAM" id="MobiDB-lite"/>
    </source>
</evidence>
<evidence type="ECO:0000313" key="5">
    <source>
        <dbReference type="EMBL" id="KAH3679998.1"/>
    </source>
</evidence>
<comment type="similarity">
    <text evidence="2">Belongs to the CRP1/MDG1 family.</text>
</comment>
<dbReference type="CDD" id="cd02859">
    <property type="entry name" value="E_set_AMPKbeta_like_N"/>
    <property type="match status" value="1"/>
</dbReference>
<dbReference type="InterPro" id="IPR014756">
    <property type="entry name" value="Ig_E-set"/>
</dbReference>
<dbReference type="AlphaFoldDB" id="A0A9P8THP9"/>
<keyword evidence="6" id="KW-1185">Reference proteome</keyword>